<gene>
    <name evidence="2" type="ORF">chiPu_0010828</name>
</gene>
<feature type="compositionally biased region" description="Basic and acidic residues" evidence="1">
    <location>
        <begin position="121"/>
        <end position="130"/>
    </location>
</feature>
<keyword evidence="3" id="KW-1185">Reference proteome</keyword>
<evidence type="ECO:0000313" key="3">
    <source>
        <dbReference type="Proteomes" id="UP000287033"/>
    </source>
</evidence>
<dbReference type="Proteomes" id="UP000287033">
    <property type="component" value="Unassembled WGS sequence"/>
</dbReference>
<protein>
    <recommendedName>
        <fullName evidence="4">DDE-1 domain-containing protein</fullName>
    </recommendedName>
</protein>
<accession>A0A401SPQ2</accession>
<feature type="region of interest" description="Disordered" evidence="1">
    <location>
        <begin position="115"/>
        <end position="137"/>
    </location>
</feature>
<proteinExistence type="predicted"/>
<dbReference type="AlphaFoldDB" id="A0A401SPQ2"/>
<comment type="caution">
    <text evidence="2">The sequence shown here is derived from an EMBL/GenBank/DDBJ whole genome shotgun (WGS) entry which is preliminary data.</text>
</comment>
<evidence type="ECO:0000313" key="2">
    <source>
        <dbReference type="EMBL" id="GCC32367.1"/>
    </source>
</evidence>
<dbReference type="OrthoDB" id="125347at2759"/>
<dbReference type="EMBL" id="BEZZ01000429">
    <property type="protein sequence ID" value="GCC32367.1"/>
    <property type="molecule type" value="Genomic_DNA"/>
</dbReference>
<evidence type="ECO:0008006" key="4">
    <source>
        <dbReference type="Google" id="ProtNLM"/>
    </source>
</evidence>
<reference evidence="2 3" key="1">
    <citation type="journal article" date="2018" name="Nat. Ecol. Evol.">
        <title>Shark genomes provide insights into elasmobranch evolution and the origin of vertebrates.</title>
        <authorList>
            <person name="Hara Y"/>
            <person name="Yamaguchi K"/>
            <person name="Onimaru K"/>
            <person name="Kadota M"/>
            <person name="Koyanagi M"/>
            <person name="Keeley SD"/>
            <person name="Tatsumi K"/>
            <person name="Tanaka K"/>
            <person name="Motone F"/>
            <person name="Kageyama Y"/>
            <person name="Nozu R"/>
            <person name="Adachi N"/>
            <person name="Nishimura O"/>
            <person name="Nakagawa R"/>
            <person name="Tanegashima C"/>
            <person name="Kiyatake I"/>
            <person name="Matsumoto R"/>
            <person name="Murakumo K"/>
            <person name="Nishida K"/>
            <person name="Terakita A"/>
            <person name="Kuratani S"/>
            <person name="Sato K"/>
            <person name="Hyodo S Kuraku.S."/>
        </authorList>
    </citation>
    <scope>NUCLEOTIDE SEQUENCE [LARGE SCALE GENOMIC DNA]</scope>
</reference>
<evidence type="ECO:0000256" key="1">
    <source>
        <dbReference type="SAM" id="MobiDB-lite"/>
    </source>
</evidence>
<organism evidence="2 3">
    <name type="scientific">Chiloscyllium punctatum</name>
    <name type="common">Brownbanded bambooshark</name>
    <name type="synonym">Hemiscyllium punctatum</name>
    <dbReference type="NCBI Taxonomy" id="137246"/>
    <lineage>
        <taxon>Eukaryota</taxon>
        <taxon>Metazoa</taxon>
        <taxon>Chordata</taxon>
        <taxon>Craniata</taxon>
        <taxon>Vertebrata</taxon>
        <taxon>Chondrichthyes</taxon>
        <taxon>Elasmobranchii</taxon>
        <taxon>Galeomorphii</taxon>
        <taxon>Galeoidea</taxon>
        <taxon>Orectolobiformes</taxon>
        <taxon>Hemiscylliidae</taxon>
        <taxon>Chiloscyllium</taxon>
    </lineage>
</organism>
<sequence>MLRAVLGEDNAEKGVQEITKAFIVKDALFVIAESWDRIKPLTIAECWYNGLPVGSHGSEEDTHPDQRLTTDITENCRQLGLGDFVETEINSWVNCDNNIGTDTLSDDQIANVVTEQQQESTDSRDGKEHLIPTPPPVPVHEAIDSLRLFREWSKAPVKWMPLS</sequence>
<name>A0A401SPQ2_CHIPU</name>